<reference evidence="1" key="1">
    <citation type="submission" date="2022-11" db="EMBL/GenBank/DDBJ databases">
        <title>Centuries of genome instability and evolution in soft-shell clam transmissible cancer (bioRxiv).</title>
        <authorList>
            <person name="Hart S.F.M."/>
            <person name="Yonemitsu M.A."/>
            <person name="Giersch R.M."/>
            <person name="Beal B.F."/>
            <person name="Arriagada G."/>
            <person name="Davis B.W."/>
            <person name="Ostrander E.A."/>
            <person name="Goff S.P."/>
            <person name="Metzger M.J."/>
        </authorList>
    </citation>
    <scope>NUCLEOTIDE SEQUENCE</scope>
    <source>
        <strain evidence="1">MELC-2E11</strain>
        <tissue evidence="1">Siphon/mantle</tissue>
    </source>
</reference>
<gene>
    <name evidence="1" type="ORF">MAR_015460</name>
</gene>
<evidence type="ECO:0000313" key="2">
    <source>
        <dbReference type="Proteomes" id="UP001164746"/>
    </source>
</evidence>
<evidence type="ECO:0008006" key="3">
    <source>
        <dbReference type="Google" id="ProtNLM"/>
    </source>
</evidence>
<accession>A0ABY7FL73</accession>
<protein>
    <recommendedName>
        <fullName evidence="3">Chitin-binding type-1 domain-containing protein</fullName>
    </recommendedName>
</protein>
<dbReference type="Proteomes" id="UP001164746">
    <property type="component" value="Chromosome 12"/>
</dbReference>
<organism evidence="1 2">
    <name type="scientific">Mya arenaria</name>
    <name type="common">Soft-shell clam</name>
    <dbReference type="NCBI Taxonomy" id="6604"/>
    <lineage>
        <taxon>Eukaryota</taxon>
        <taxon>Metazoa</taxon>
        <taxon>Spiralia</taxon>
        <taxon>Lophotrochozoa</taxon>
        <taxon>Mollusca</taxon>
        <taxon>Bivalvia</taxon>
        <taxon>Autobranchia</taxon>
        <taxon>Heteroconchia</taxon>
        <taxon>Euheterodonta</taxon>
        <taxon>Imparidentia</taxon>
        <taxon>Neoheterodontei</taxon>
        <taxon>Myida</taxon>
        <taxon>Myoidea</taxon>
        <taxon>Myidae</taxon>
        <taxon>Mya</taxon>
    </lineage>
</organism>
<evidence type="ECO:0000313" key="1">
    <source>
        <dbReference type="EMBL" id="WAR21486.1"/>
    </source>
</evidence>
<sequence length="179" mass="18589">MIEEKLPPTFDTTPSEPFTGRASSFKYSTLEAASGEKKLKLEALPVNGSDDIVSKLSVSGNGQRNVEAASGEWHLKLETLPVNGSDDVVPKQGGKRTDYCGGGLYCQTGTYCCHNGGCCRNGWSCCSATTCCAGAAGLAMSTLGHVMTVAAKNGDDASSSVPPHAYISSCAKKDASSHK</sequence>
<dbReference type="EMBL" id="CP111023">
    <property type="protein sequence ID" value="WAR21486.1"/>
    <property type="molecule type" value="Genomic_DNA"/>
</dbReference>
<proteinExistence type="predicted"/>
<keyword evidence="2" id="KW-1185">Reference proteome</keyword>
<name>A0ABY7FL73_MYAAR</name>